<reference evidence="1 2" key="1">
    <citation type="journal article" date="2020" name="Proc. Natl. Acad. Sci. U.S.A.">
        <title>Ecological drivers of bacterial community assembly in synthetic phycospheres.</title>
        <authorList>
            <person name="Fu H."/>
            <person name="Uchimiya M."/>
            <person name="Gore J."/>
            <person name="Moran M.A."/>
        </authorList>
    </citation>
    <scope>NUCLEOTIDE SEQUENCE [LARGE SCALE GENOMIC DNA]</scope>
    <source>
        <strain evidence="1">HF-Din03</strain>
    </source>
</reference>
<protein>
    <submittedName>
        <fullName evidence="1">Uncharacterized protein</fullName>
    </submittedName>
</protein>
<sequence length="55" mass="5719">MVAPFLTSYARFSGLASILTGQSGETMTRVGQAGKRGLAARVAGRYLGAGMAQQR</sequence>
<dbReference type="Proteomes" id="UP000565723">
    <property type="component" value="Unassembled WGS sequence"/>
</dbReference>
<organism evidence="1 2">
    <name type="scientific">Ruegeria pomeroyi</name>
    <dbReference type="NCBI Taxonomy" id="89184"/>
    <lineage>
        <taxon>Bacteria</taxon>
        <taxon>Pseudomonadati</taxon>
        <taxon>Pseudomonadota</taxon>
        <taxon>Alphaproteobacteria</taxon>
        <taxon>Rhodobacterales</taxon>
        <taxon>Roseobacteraceae</taxon>
        <taxon>Ruegeria</taxon>
    </lineage>
</organism>
<dbReference type="AlphaFoldDB" id="A0A850LJ15"/>
<name>A0A850LJ15_9RHOB</name>
<evidence type="ECO:0000313" key="1">
    <source>
        <dbReference type="EMBL" id="NVK98084.1"/>
    </source>
</evidence>
<accession>A0A850LJ15</accession>
<proteinExistence type="predicted"/>
<evidence type="ECO:0000313" key="2">
    <source>
        <dbReference type="Proteomes" id="UP000565723"/>
    </source>
</evidence>
<dbReference type="EMBL" id="JABXIY010000040">
    <property type="protein sequence ID" value="NVK98084.1"/>
    <property type="molecule type" value="Genomic_DNA"/>
</dbReference>
<gene>
    <name evidence="1" type="ORF">HW564_14230</name>
</gene>
<comment type="caution">
    <text evidence="1">The sequence shown here is derived from an EMBL/GenBank/DDBJ whole genome shotgun (WGS) entry which is preliminary data.</text>
</comment>